<proteinExistence type="predicted"/>
<organism evidence="2 3">
    <name type="scientific">Alsobacter ponti</name>
    <dbReference type="NCBI Taxonomy" id="2962936"/>
    <lineage>
        <taxon>Bacteria</taxon>
        <taxon>Pseudomonadati</taxon>
        <taxon>Pseudomonadota</taxon>
        <taxon>Alphaproteobacteria</taxon>
        <taxon>Hyphomicrobiales</taxon>
        <taxon>Alsobacteraceae</taxon>
        <taxon>Alsobacter</taxon>
    </lineage>
</organism>
<evidence type="ECO:0000259" key="1">
    <source>
        <dbReference type="PROSITE" id="PS50943"/>
    </source>
</evidence>
<gene>
    <name evidence="2" type="ORF">NK718_15510</name>
</gene>
<dbReference type="SUPFAM" id="SSF47413">
    <property type="entry name" value="lambda repressor-like DNA-binding domains"/>
    <property type="match status" value="1"/>
</dbReference>
<dbReference type="Proteomes" id="UP001205890">
    <property type="component" value="Unassembled WGS sequence"/>
</dbReference>
<protein>
    <submittedName>
        <fullName evidence="2">Helix-turn-helix domain-containing protein</fullName>
    </submittedName>
</protein>
<comment type="caution">
    <text evidence="2">The sequence shown here is derived from an EMBL/GenBank/DDBJ whole genome shotgun (WGS) entry which is preliminary data.</text>
</comment>
<dbReference type="Pfam" id="PF01381">
    <property type="entry name" value="HTH_3"/>
    <property type="match status" value="1"/>
</dbReference>
<accession>A0ABT1LI72</accession>
<sequence length="110" mass="11999">MAGISAAMVGKIESGASAGSFETIERLAKALKVEPAELFSTHVIGSQVTEGPYKEINKKLAQLQPDELVWLSTVVSLVLAKPDSQRRGDAKFEWSSTTQNLRKLKKPKET</sequence>
<reference evidence="2 3" key="1">
    <citation type="submission" date="2022-07" db="EMBL/GenBank/DDBJ databases">
        <authorList>
            <person name="Li W.-J."/>
            <person name="Deng Q.-Q."/>
        </authorList>
    </citation>
    <scope>NUCLEOTIDE SEQUENCE [LARGE SCALE GENOMIC DNA]</scope>
    <source>
        <strain evidence="2 3">SYSU M60028</strain>
    </source>
</reference>
<keyword evidence="3" id="KW-1185">Reference proteome</keyword>
<dbReference type="PROSITE" id="PS50943">
    <property type="entry name" value="HTH_CROC1"/>
    <property type="match status" value="1"/>
</dbReference>
<dbReference type="CDD" id="cd00093">
    <property type="entry name" value="HTH_XRE"/>
    <property type="match status" value="1"/>
</dbReference>
<dbReference type="Gene3D" id="1.10.260.40">
    <property type="entry name" value="lambda repressor-like DNA-binding domains"/>
    <property type="match status" value="1"/>
</dbReference>
<feature type="domain" description="HTH cro/C1-type" evidence="1">
    <location>
        <begin position="1"/>
        <end position="38"/>
    </location>
</feature>
<dbReference type="InterPro" id="IPR001387">
    <property type="entry name" value="Cro/C1-type_HTH"/>
</dbReference>
<dbReference type="EMBL" id="JANCLU010000015">
    <property type="protein sequence ID" value="MCP8939933.1"/>
    <property type="molecule type" value="Genomic_DNA"/>
</dbReference>
<evidence type="ECO:0000313" key="2">
    <source>
        <dbReference type="EMBL" id="MCP8939933.1"/>
    </source>
</evidence>
<name>A0ABT1LI72_9HYPH</name>
<evidence type="ECO:0000313" key="3">
    <source>
        <dbReference type="Proteomes" id="UP001205890"/>
    </source>
</evidence>
<dbReference type="InterPro" id="IPR010982">
    <property type="entry name" value="Lambda_DNA-bd_dom_sf"/>
</dbReference>